<proteinExistence type="predicted"/>
<feature type="domain" description="C2 NT-type" evidence="1">
    <location>
        <begin position="3"/>
        <end position="140"/>
    </location>
</feature>
<gene>
    <name evidence="2" type="ORF">POJ06DRAFT_283565</name>
</gene>
<accession>A0AAD7QPS0</accession>
<evidence type="ECO:0000313" key="3">
    <source>
        <dbReference type="Proteomes" id="UP001217417"/>
    </source>
</evidence>
<dbReference type="AlphaFoldDB" id="A0AAD7QPS0"/>
<evidence type="ECO:0000313" key="2">
    <source>
        <dbReference type="EMBL" id="KAJ8097607.1"/>
    </source>
</evidence>
<dbReference type="Pfam" id="PF10358">
    <property type="entry name" value="NT-C2"/>
    <property type="match status" value="1"/>
</dbReference>
<sequence>MNVLIPKSRRPKFAVKLTIHDLANIPLVSGFVFVRWHLQDSARGDARGRTDKVPIKDHKAIWNYEREIARVRLVIEKDGMLSDKHVVFEVVSEHAGEKVELGTLQLSIAEFVKEKPTGRRYLLQDSKINSTIKITLDCRQLSGDANFSTPPLSSGQVFGGITGVIAEQKEKDDPLHVPSQLIVATEATPSLYRKTLTASWQRQDGELPAEECIEDLFAGGDGWAKDGDGLSRGRRATDDAAHPDVVGTVPGAGVGIKRKNGEIMGWAERDDLRSWKIVGRRAAVSGLQSK</sequence>
<dbReference type="PROSITE" id="PS51840">
    <property type="entry name" value="C2_NT"/>
    <property type="match status" value="1"/>
</dbReference>
<keyword evidence="3" id="KW-1185">Reference proteome</keyword>
<name>A0AAD7QPS0_9ASCO</name>
<dbReference type="RefSeq" id="XP_056041057.1">
    <property type="nucleotide sequence ID" value="XM_056190111.1"/>
</dbReference>
<dbReference type="PANTHER" id="PTHR21456">
    <property type="entry name" value="FAMILY WITH SEQUENCE SIMILARITY 102"/>
    <property type="match status" value="1"/>
</dbReference>
<dbReference type="PANTHER" id="PTHR21456:SF1">
    <property type="entry name" value="C2 NT-TYPE DOMAIN-CONTAINING PROTEIN"/>
    <property type="match status" value="1"/>
</dbReference>
<evidence type="ECO:0000259" key="1">
    <source>
        <dbReference type="PROSITE" id="PS51840"/>
    </source>
</evidence>
<dbReference type="GeneID" id="80885277"/>
<reference evidence="2" key="1">
    <citation type="submission" date="2023-03" db="EMBL/GenBank/DDBJ databases">
        <title>Near-Complete genome sequence of Lipomyces tetrasporous NRRL Y-64009, an oleaginous yeast capable of growing on lignocellulosic hydrolysates.</title>
        <authorList>
            <consortium name="Lawrence Berkeley National Laboratory"/>
            <person name="Jagtap S.S."/>
            <person name="Liu J.-J."/>
            <person name="Walukiewicz H.E."/>
            <person name="Pangilinan J."/>
            <person name="Lipzen A."/>
            <person name="Ahrendt S."/>
            <person name="Koriabine M."/>
            <person name="Cobaugh K."/>
            <person name="Salamov A."/>
            <person name="Yoshinaga Y."/>
            <person name="Ng V."/>
            <person name="Daum C."/>
            <person name="Grigoriev I.V."/>
            <person name="Slininger P.J."/>
            <person name="Dien B.S."/>
            <person name="Jin Y.-S."/>
            <person name="Rao C.V."/>
        </authorList>
    </citation>
    <scope>NUCLEOTIDE SEQUENCE</scope>
    <source>
        <strain evidence="2">NRRL Y-64009</strain>
    </source>
</reference>
<comment type="caution">
    <text evidence="2">The sequence shown here is derived from an EMBL/GenBank/DDBJ whole genome shotgun (WGS) entry which is preliminary data.</text>
</comment>
<dbReference type="EMBL" id="JARPMG010000011">
    <property type="protein sequence ID" value="KAJ8097607.1"/>
    <property type="molecule type" value="Genomic_DNA"/>
</dbReference>
<protein>
    <submittedName>
        <fullName evidence="2">N-terminal C2 in EEIG1 and EHBP1 proteins-domain-containing protein</fullName>
    </submittedName>
</protein>
<dbReference type="Proteomes" id="UP001217417">
    <property type="component" value="Unassembled WGS sequence"/>
</dbReference>
<organism evidence="2 3">
    <name type="scientific">Lipomyces tetrasporus</name>
    <dbReference type="NCBI Taxonomy" id="54092"/>
    <lineage>
        <taxon>Eukaryota</taxon>
        <taxon>Fungi</taxon>
        <taxon>Dikarya</taxon>
        <taxon>Ascomycota</taxon>
        <taxon>Saccharomycotina</taxon>
        <taxon>Lipomycetes</taxon>
        <taxon>Lipomycetales</taxon>
        <taxon>Lipomycetaceae</taxon>
        <taxon>Lipomyces</taxon>
    </lineage>
</organism>
<dbReference type="InterPro" id="IPR019448">
    <property type="entry name" value="NT-C2"/>
</dbReference>
<dbReference type="InterPro" id="IPR039931">
    <property type="entry name" value="EEIG1/2-like"/>
</dbReference>